<feature type="domain" description="F-box" evidence="3">
    <location>
        <begin position="57"/>
        <end position="97"/>
    </location>
</feature>
<dbReference type="Proteomes" id="UP001642260">
    <property type="component" value="Unassembled WGS sequence"/>
</dbReference>
<dbReference type="Pfam" id="PF00646">
    <property type="entry name" value="F-box"/>
    <property type="match status" value="1"/>
</dbReference>
<gene>
    <name evidence="4" type="ORF">ERUC_LOCUS11436</name>
</gene>
<proteinExistence type="predicted"/>
<sequence>MQRVRVSSERAAVHKLGDSQMTLSPKFRVAASVQSPLFDPSSEQELSLNGEPLIPGLPDDVALSCLLRVPVESHVSSRSVCKRWHLLFCAKETFFARRKELECMWLVGIFILRLGVFGGRREREREREREMNLFGLESIFQSRPHFKIDVKFDMRTIILSPL</sequence>
<keyword evidence="1" id="KW-0880">Kelch repeat</keyword>
<dbReference type="SUPFAM" id="SSF81383">
    <property type="entry name" value="F-box domain"/>
    <property type="match status" value="1"/>
</dbReference>
<dbReference type="InterPro" id="IPR001810">
    <property type="entry name" value="F-box_dom"/>
</dbReference>
<dbReference type="AlphaFoldDB" id="A0ABC8JHW4"/>
<dbReference type="PANTHER" id="PTHR46344:SF4">
    <property type="entry name" value="OS07G0153400 PROTEIN"/>
    <property type="match status" value="1"/>
</dbReference>
<comment type="caution">
    <text evidence="4">The sequence shown here is derived from an EMBL/GenBank/DDBJ whole genome shotgun (WGS) entry which is preliminary data.</text>
</comment>
<dbReference type="SMART" id="SM00256">
    <property type="entry name" value="FBOX"/>
    <property type="match status" value="1"/>
</dbReference>
<name>A0ABC8JHW4_ERUVS</name>
<organism evidence="4 5">
    <name type="scientific">Eruca vesicaria subsp. sativa</name>
    <name type="common">Garden rocket</name>
    <name type="synonym">Eruca sativa</name>
    <dbReference type="NCBI Taxonomy" id="29727"/>
    <lineage>
        <taxon>Eukaryota</taxon>
        <taxon>Viridiplantae</taxon>
        <taxon>Streptophyta</taxon>
        <taxon>Embryophyta</taxon>
        <taxon>Tracheophyta</taxon>
        <taxon>Spermatophyta</taxon>
        <taxon>Magnoliopsida</taxon>
        <taxon>eudicotyledons</taxon>
        <taxon>Gunneridae</taxon>
        <taxon>Pentapetalae</taxon>
        <taxon>rosids</taxon>
        <taxon>malvids</taxon>
        <taxon>Brassicales</taxon>
        <taxon>Brassicaceae</taxon>
        <taxon>Brassiceae</taxon>
        <taxon>Eruca</taxon>
    </lineage>
</organism>
<evidence type="ECO:0000256" key="1">
    <source>
        <dbReference type="ARBA" id="ARBA00022441"/>
    </source>
</evidence>
<evidence type="ECO:0000256" key="2">
    <source>
        <dbReference type="ARBA" id="ARBA00022737"/>
    </source>
</evidence>
<dbReference type="PANTHER" id="PTHR46344">
    <property type="entry name" value="OS02G0202900 PROTEIN"/>
    <property type="match status" value="1"/>
</dbReference>
<evidence type="ECO:0000259" key="3">
    <source>
        <dbReference type="SMART" id="SM00256"/>
    </source>
</evidence>
<evidence type="ECO:0000313" key="5">
    <source>
        <dbReference type="Proteomes" id="UP001642260"/>
    </source>
</evidence>
<keyword evidence="5" id="KW-1185">Reference proteome</keyword>
<accession>A0ABC8JHW4</accession>
<keyword evidence="2" id="KW-0677">Repeat</keyword>
<dbReference type="InterPro" id="IPR036047">
    <property type="entry name" value="F-box-like_dom_sf"/>
</dbReference>
<protein>
    <recommendedName>
        <fullName evidence="3">F-box domain-containing protein</fullName>
    </recommendedName>
</protein>
<dbReference type="EMBL" id="CAKOAT010109377">
    <property type="protein sequence ID" value="CAH8328710.1"/>
    <property type="molecule type" value="Genomic_DNA"/>
</dbReference>
<reference evidence="4 5" key="1">
    <citation type="submission" date="2022-03" db="EMBL/GenBank/DDBJ databases">
        <authorList>
            <person name="Macdonald S."/>
            <person name="Ahmed S."/>
            <person name="Newling K."/>
        </authorList>
    </citation>
    <scope>NUCLEOTIDE SEQUENCE [LARGE SCALE GENOMIC DNA]</scope>
</reference>
<evidence type="ECO:0000313" key="4">
    <source>
        <dbReference type="EMBL" id="CAH8328710.1"/>
    </source>
</evidence>